<keyword evidence="1" id="KW-1133">Transmembrane helix</keyword>
<dbReference type="VEuPathDB" id="TrichDB:TRFO_09439"/>
<keyword evidence="1" id="KW-0812">Transmembrane</keyword>
<reference evidence="2" key="1">
    <citation type="submission" date="2016-10" db="EMBL/GenBank/DDBJ databases">
        <authorList>
            <person name="Benchimol M."/>
            <person name="Almeida L.G."/>
            <person name="Vasconcelos A.T."/>
            <person name="Perreira-Neves A."/>
            <person name="Rosa I.A."/>
            <person name="Tasca T."/>
            <person name="Bogo M.R."/>
            <person name="de Souza W."/>
        </authorList>
    </citation>
    <scope>NUCLEOTIDE SEQUENCE [LARGE SCALE GENOMIC DNA]</scope>
    <source>
        <strain evidence="2">K</strain>
    </source>
</reference>
<evidence type="ECO:0000256" key="1">
    <source>
        <dbReference type="SAM" id="Phobius"/>
    </source>
</evidence>
<keyword evidence="3" id="KW-1185">Reference proteome</keyword>
<proteinExistence type="predicted"/>
<evidence type="ECO:0000313" key="2">
    <source>
        <dbReference type="EMBL" id="OHS97439.1"/>
    </source>
</evidence>
<dbReference type="RefSeq" id="XP_068350576.1">
    <property type="nucleotide sequence ID" value="XM_068494870.1"/>
</dbReference>
<dbReference type="Proteomes" id="UP000179807">
    <property type="component" value="Unassembled WGS sequence"/>
</dbReference>
<feature type="transmembrane region" description="Helical" evidence="1">
    <location>
        <begin position="157"/>
        <end position="178"/>
    </location>
</feature>
<sequence length="217" mass="25653">MILYFLFPIIFSTPHQEILHETNQHERNFLATFDLCSNSYHFLEGDRVKFSILRSGIKSCICEVSVSILLNYKDTIFVATKIFNENESVKHFSIDILKILKGYITYHRIPKNNILEIQISSLSNYATIGYFSKANITFYPRNNNYDRIQQRNKKISSYAMLFVMFFGLVTLACVTLYLNKVSSEITYEIQPFIFEIQEFVFRREEKDCYHEQMTFNA</sequence>
<evidence type="ECO:0000313" key="3">
    <source>
        <dbReference type="Proteomes" id="UP000179807"/>
    </source>
</evidence>
<protein>
    <submittedName>
        <fullName evidence="2">Uncharacterized protein</fullName>
    </submittedName>
</protein>
<name>A0A1J4JGL0_9EUKA</name>
<dbReference type="GeneID" id="94829574"/>
<accession>A0A1J4JGL0</accession>
<comment type="caution">
    <text evidence="2">The sequence shown here is derived from an EMBL/GenBank/DDBJ whole genome shotgun (WGS) entry which is preliminary data.</text>
</comment>
<keyword evidence="1" id="KW-0472">Membrane</keyword>
<gene>
    <name evidence="2" type="ORF">TRFO_09439</name>
</gene>
<organism evidence="2 3">
    <name type="scientific">Tritrichomonas foetus</name>
    <dbReference type="NCBI Taxonomy" id="1144522"/>
    <lineage>
        <taxon>Eukaryota</taxon>
        <taxon>Metamonada</taxon>
        <taxon>Parabasalia</taxon>
        <taxon>Tritrichomonadida</taxon>
        <taxon>Tritrichomonadidae</taxon>
        <taxon>Tritrichomonas</taxon>
    </lineage>
</organism>
<dbReference type="EMBL" id="MLAK01001115">
    <property type="protein sequence ID" value="OHS97439.1"/>
    <property type="molecule type" value="Genomic_DNA"/>
</dbReference>
<dbReference type="AlphaFoldDB" id="A0A1J4JGL0"/>